<sequence>MQAIANTGRIASCLLALALQAGALMPAGLQAAEAASQGASGSLPQAPATAVYRRLLVKLKPTATDAPLATRTAQLAISDLSQRLQSGVPGQAPVQLLLHKSISAQLHVVLTDRGLSRSEMLQLIGQLQRDPRVEYAEIDQRLQPQFLPDDPLYGSRQWNLQPPSRGNEGGANLPGAWDVARGEVAPGQGVVVAVIDTGLRPHADLAARLLPGYDFVSDADIANDLDGQWDSDPSDPGDWISIRDSESATFSGCALSTSSWHGTMMAGTIAAVMGNNLGLAGIAPGARLLPVRVFGKCGGYLSDVITGVYWAVGLELPSLPDLMRAPPVNPYPARVINLSMAAEGSCSSAFQEAVDRARGKGAVVIAATGNHNGQATDQGLSQPANCQGVIAVTAHTRRGDLASYANASPSTTLSAPGGGPGLQLLANDGDSITSLGNSGLTSPLADSYEQVRGTSIATAHVSGVAALLLGLQPTLSPDQVRTVLTRSARAYPANSYCTMQAICGAGMLDAEAAVRWLQANPAPVAAPDSGKGGNSESGGGGGAAGWPEWLLLLSAALLSGAGRWRGQPGTGPHQAGRQQPARQSSRM</sequence>
<dbReference type="RefSeq" id="WP_105748128.1">
    <property type="nucleotide sequence ID" value="NZ_PVLQ01000027.1"/>
</dbReference>
<dbReference type="AlphaFoldDB" id="A0A2S9K570"/>
<dbReference type="InterPro" id="IPR034176">
    <property type="entry name" value="Peptidases_S8_13"/>
</dbReference>
<feature type="chain" id="PRO_5015392830" evidence="8">
    <location>
        <begin position="32"/>
        <end position="587"/>
    </location>
</feature>
<feature type="active site" description="Charge relay system" evidence="5 6">
    <location>
        <position position="196"/>
    </location>
</feature>
<comment type="caution">
    <text evidence="10">The sequence shown here is derived from an EMBL/GenBank/DDBJ whole genome shotgun (WGS) entry which is preliminary data.</text>
</comment>
<evidence type="ECO:0000256" key="5">
    <source>
        <dbReference type="PIRSR" id="PIRSR615500-1"/>
    </source>
</evidence>
<reference evidence="10 11" key="1">
    <citation type="submission" date="2018-03" db="EMBL/GenBank/DDBJ databases">
        <title>Comparative genomics illustrates the genes involved in a hyperalkaliphilic mechanisms of Serpentinomonas isolated from highly-alkaline calcium-rich serpentinized springs.</title>
        <authorList>
            <person name="Suzuki S."/>
            <person name="Ishii S."/>
            <person name="Walworth N."/>
            <person name="Bird L."/>
            <person name="Kuenen J.G."/>
            <person name="Nealson K.H."/>
        </authorList>
    </citation>
    <scope>NUCLEOTIDE SEQUENCE [LARGE SCALE GENOMIC DNA]</scope>
    <source>
        <strain evidence="10 11">P1</strain>
    </source>
</reference>
<dbReference type="PANTHER" id="PTHR43806:SF11">
    <property type="entry name" value="CEREVISIN-RELATED"/>
    <property type="match status" value="1"/>
</dbReference>
<dbReference type="PROSITE" id="PS00136">
    <property type="entry name" value="SUBTILASE_ASP"/>
    <property type="match status" value="1"/>
</dbReference>
<keyword evidence="8" id="KW-0732">Signal</keyword>
<feature type="region of interest" description="Disordered" evidence="7">
    <location>
        <begin position="563"/>
        <end position="587"/>
    </location>
</feature>
<evidence type="ECO:0000256" key="6">
    <source>
        <dbReference type="PROSITE-ProRule" id="PRU01240"/>
    </source>
</evidence>
<feature type="compositionally biased region" description="Polar residues" evidence="7">
    <location>
        <begin position="576"/>
        <end position="587"/>
    </location>
</feature>
<feature type="active site" description="Charge relay system" evidence="5 6">
    <location>
        <position position="261"/>
    </location>
</feature>
<dbReference type="GO" id="GO:0004252">
    <property type="term" value="F:serine-type endopeptidase activity"/>
    <property type="evidence" value="ECO:0007669"/>
    <property type="project" value="UniProtKB-UniRule"/>
</dbReference>
<dbReference type="Pfam" id="PF00082">
    <property type="entry name" value="Peptidase_S8"/>
    <property type="match status" value="1"/>
</dbReference>
<evidence type="ECO:0000256" key="3">
    <source>
        <dbReference type="ARBA" id="ARBA00022801"/>
    </source>
</evidence>
<dbReference type="InterPro" id="IPR050131">
    <property type="entry name" value="Peptidase_S8_subtilisin-like"/>
</dbReference>
<feature type="active site" description="Charge relay system" evidence="5 6">
    <location>
        <position position="455"/>
    </location>
</feature>
<dbReference type="InterPro" id="IPR036852">
    <property type="entry name" value="Peptidase_S8/S53_dom_sf"/>
</dbReference>
<comment type="similarity">
    <text evidence="1 6">Belongs to the peptidase S8 family.</text>
</comment>
<dbReference type="InterPro" id="IPR000209">
    <property type="entry name" value="Peptidase_S8/S53_dom"/>
</dbReference>
<proteinExistence type="inferred from homology"/>
<protein>
    <submittedName>
        <fullName evidence="10">Peptidase</fullName>
    </submittedName>
</protein>
<dbReference type="InterPro" id="IPR023827">
    <property type="entry name" value="Peptidase_S8_Asp-AS"/>
</dbReference>
<accession>A0A2S9K570</accession>
<evidence type="ECO:0000259" key="9">
    <source>
        <dbReference type="Pfam" id="PF00082"/>
    </source>
</evidence>
<dbReference type="PANTHER" id="PTHR43806">
    <property type="entry name" value="PEPTIDASE S8"/>
    <property type="match status" value="1"/>
</dbReference>
<keyword evidence="4 6" id="KW-0720">Serine protease</keyword>
<name>A0A2S9K570_9BURK</name>
<evidence type="ECO:0000256" key="1">
    <source>
        <dbReference type="ARBA" id="ARBA00011073"/>
    </source>
</evidence>
<evidence type="ECO:0000313" key="10">
    <source>
        <dbReference type="EMBL" id="PRD65603.1"/>
    </source>
</evidence>
<keyword evidence="3 6" id="KW-0378">Hydrolase</keyword>
<keyword evidence="2 6" id="KW-0645">Protease</keyword>
<dbReference type="OrthoDB" id="9790784at2"/>
<dbReference type="Gene3D" id="3.40.50.200">
    <property type="entry name" value="Peptidase S8/S53 domain"/>
    <property type="match status" value="1"/>
</dbReference>
<dbReference type="GO" id="GO:0006508">
    <property type="term" value="P:proteolysis"/>
    <property type="evidence" value="ECO:0007669"/>
    <property type="project" value="UniProtKB-KW"/>
</dbReference>
<feature type="signal peptide" evidence="8">
    <location>
        <begin position="1"/>
        <end position="31"/>
    </location>
</feature>
<dbReference type="PROSITE" id="PS51892">
    <property type="entry name" value="SUBTILASE"/>
    <property type="match status" value="1"/>
</dbReference>
<evidence type="ECO:0000256" key="4">
    <source>
        <dbReference type="ARBA" id="ARBA00022825"/>
    </source>
</evidence>
<dbReference type="PRINTS" id="PR00723">
    <property type="entry name" value="SUBTILISIN"/>
</dbReference>
<dbReference type="InterPro" id="IPR015500">
    <property type="entry name" value="Peptidase_S8_subtilisin-rel"/>
</dbReference>
<dbReference type="CDD" id="cd07496">
    <property type="entry name" value="Peptidases_S8_13"/>
    <property type="match status" value="1"/>
</dbReference>
<evidence type="ECO:0000256" key="7">
    <source>
        <dbReference type="SAM" id="MobiDB-lite"/>
    </source>
</evidence>
<gene>
    <name evidence="10" type="ORF">C6P64_08495</name>
</gene>
<organism evidence="10 11">
    <name type="scientific">Malikia granosa</name>
    <dbReference type="NCBI Taxonomy" id="263067"/>
    <lineage>
        <taxon>Bacteria</taxon>
        <taxon>Pseudomonadati</taxon>
        <taxon>Pseudomonadota</taxon>
        <taxon>Betaproteobacteria</taxon>
        <taxon>Burkholderiales</taxon>
        <taxon>Comamonadaceae</taxon>
        <taxon>Malikia</taxon>
    </lineage>
</organism>
<evidence type="ECO:0000313" key="11">
    <source>
        <dbReference type="Proteomes" id="UP000238589"/>
    </source>
</evidence>
<evidence type="ECO:0000256" key="8">
    <source>
        <dbReference type="SAM" id="SignalP"/>
    </source>
</evidence>
<dbReference type="EMBL" id="PVLQ01000027">
    <property type="protein sequence ID" value="PRD65603.1"/>
    <property type="molecule type" value="Genomic_DNA"/>
</dbReference>
<dbReference type="SUPFAM" id="SSF52743">
    <property type="entry name" value="Subtilisin-like"/>
    <property type="match status" value="1"/>
</dbReference>
<keyword evidence="11" id="KW-1185">Reference proteome</keyword>
<feature type="domain" description="Peptidase S8/S53" evidence="9">
    <location>
        <begin position="187"/>
        <end position="491"/>
    </location>
</feature>
<dbReference type="Proteomes" id="UP000238589">
    <property type="component" value="Unassembled WGS sequence"/>
</dbReference>
<evidence type="ECO:0000256" key="2">
    <source>
        <dbReference type="ARBA" id="ARBA00022670"/>
    </source>
</evidence>